<accession>A0A7Y2H3R1</accession>
<evidence type="ECO:0000313" key="2">
    <source>
        <dbReference type="Proteomes" id="UP000547674"/>
    </source>
</evidence>
<proteinExistence type="predicted"/>
<evidence type="ECO:0000313" key="1">
    <source>
        <dbReference type="EMBL" id="NNF08315.1"/>
    </source>
</evidence>
<dbReference type="Proteomes" id="UP000547674">
    <property type="component" value="Unassembled WGS sequence"/>
</dbReference>
<name>A0A7Y2H3R1_UNCEI</name>
<comment type="caution">
    <text evidence="1">The sequence shown here is derived from an EMBL/GenBank/DDBJ whole genome shotgun (WGS) entry which is preliminary data.</text>
</comment>
<dbReference type="AlphaFoldDB" id="A0A7Y2H3R1"/>
<dbReference type="EMBL" id="JABDJR010000652">
    <property type="protein sequence ID" value="NNF08315.1"/>
    <property type="molecule type" value="Genomic_DNA"/>
</dbReference>
<gene>
    <name evidence="1" type="ORF">HKN21_16250</name>
</gene>
<dbReference type="PROSITE" id="PS51257">
    <property type="entry name" value="PROKAR_LIPOPROTEIN"/>
    <property type="match status" value="1"/>
</dbReference>
<protein>
    <submittedName>
        <fullName evidence="1">Uncharacterized protein</fullName>
    </submittedName>
</protein>
<organism evidence="1 2">
    <name type="scientific">Eiseniibacteriota bacterium</name>
    <dbReference type="NCBI Taxonomy" id="2212470"/>
    <lineage>
        <taxon>Bacteria</taxon>
        <taxon>Candidatus Eiseniibacteriota</taxon>
    </lineage>
</organism>
<sequence length="215" mass="23836">MAQNRSRSLKLVLIGLVLGLSLVSCGFFDTRTPVTPPEPSDCLESRSASQFANILFNFEASVRCDLEGLTQLEETLSDDFRMTFDVVDSSEINVGSVGKDDFVEAYRLEATSLGESDSLFFQFGEVPPEDTGDQVFYDDIPYELFFLTVVSPDSAEVIEVFSGLADLTLKTNDFGDFELVTWVDFNDESPNLSFGRLIAENAQGVFRPRRSASID</sequence>
<reference evidence="1 2" key="1">
    <citation type="submission" date="2020-03" db="EMBL/GenBank/DDBJ databases">
        <title>Metabolic flexibility allows generalist bacteria to become dominant in a frequently disturbed ecosystem.</title>
        <authorList>
            <person name="Chen Y.-J."/>
            <person name="Leung P.M."/>
            <person name="Bay S.K."/>
            <person name="Hugenholtz P."/>
            <person name="Kessler A.J."/>
            <person name="Shelley G."/>
            <person name="Waite D.W."/>
            <person name="Cook P.L."/>
            <person name="Greening C."/>
        </authorList>
    </citation>
    <scope>NUCLEOTIDE SEQUENCE [LARGE SCALE GENOMIC DNA]</scope>
    <source>
        <strain evidence="1">SS_bin_28</strain>
    </source>
</reference>